<dbReference type="Proteomes" id="UP000199318">
    <property type="component" value="Unassembled WGS sequence"/>
</dbReference>
<dbReference type="InterPro" id="IPR021516">
    <property type="entry name" value="DUF3179"/>
</dbReference>
<dbReference type="EMBL" id="FOGV01000008">
    <property type="protein sequence ID" value="SER90404.1"/>
    <property type="molecule type" value="Genomic_DNA"/>
</dbReference>
<dbReference type="Pfam" id="PF11376">
    <property type="entry name" value="DUF3179"/>
    <property type="match status" value="1"/>
</dbReference>
<proteinExistence type="predicted"/>
<reference evidence="3" key="1">
    <citation type="submission" date="2016-10" db="EMBL/GenBank/DDBJ databases">
        <authorList>
            <person name="de Groot N.N."/>
        </authorList>
    </citation>
    <scope>NUCLEOTIDE SEQUENCE [LARGE SCALE GENOMIC DNA]</scope>
    <source>
        <strain evidence="3">10nlg</strain>
    </source>
</reference>
<evidence type="ECO:0000256" key="1">
    <source>
        <dbReference type="SAM" id="MobiDB-lite"/>
    </source>
</evidence>
<comment type="caution">
    <text evidence="2">The sequence shown here is derived from an EMBL/GenBank/DDBJ whole genome shotgun (WGS) entry which is preliminary data.</text>
</comment>
<accession>A0A1H9T057</accession>
<protein>
    <recommendedName>
        <fullName evidence="4">DUF3179 domain-containing protein</fullName>
    </recommendedName>
</protein>
<name>A0A1H9T057_9BACI</name>
<organism evidence="2 3">
    <name type="scientific">Salisediminibacterium halotolerans</name>
    <dbReference type="NCBI Taxonomy" id="517425"/>
    <lineage>
        <taxon>Bacteria</taxon>
        <taxon>Bacillati</taxon>
        <taxon>Bacillota</taxon>
        <taxon>Bacilli</taxon>
        <taxon>Bacillales</taxon>
        <taxon>Bacillaceae</taxon>
        <taxon>Salisediminibacterium</taxon>
    </lineage>
</organism>
<sequence length="398" mass="44062">MLRRPLPVTLFAIGFLLVAFFIYTETFQDPEDHSPEDLEAAEQSSGEQSFMSSKEVYDLIQELPSDVSEDILSGGPPPDGIPSIDQPNFVDLDEADQWLAPNEPVIWVEVEGEARAYPLQILMWHEIVNDTINGVPVTVTFCPLCNSSFSFHRELDGEILDFGTTGYLYQGALMMYDRQTESLWAHFGGEALGGPAAGEQLEVIPSSIVSWSEFQETYPDGLVLSRDTSHDRDYGENPYVGYDNADEPPFMFSGEIDGTFAPKERIVAVEIEEQAKAYLTASLAEERVINDDELAEPIVLFFTEGTASGLDTEDISAGADVGSTNAFFRDADGETLEFYEDGGEFKDRETESTWNIFGEAVAGPLEGENLTAVPLKLDTFWFAWAAYKPDTLLHDSGE</sequence>
<dbReference type="RefSeq" id="WP_093072591.1">
    <property type="nucleotide sequence ID" value="NZ_FOGV01000008.1"/>
</dbReference>
<evidence type="ECO:0000313" key="3">
    <source>
        <dbReference type="Proteomes" id="UP000199318"/>
    </source>
</evidence>
<feature type="region of interest" description="Disordered" evidence="1">
    <location>
        <begin position="31"/>
        <end position="50"/>
    </location>
</feature>
<dbReference type="AlphaFoldDB" id="A0A1H9T057"/>
<gene>
    <name evidence="2" type="ORF">SAMN05444126_10881</name>
</gene>
<evidence type="ECO:0008006" key="4">
    <source>
        <dbReference type="Google" id="ProtNLM"/>
    </source>
</evidence>
<dbReference type="STRING" id="1464123.SAMN05444126_10881"/>
<evidence type="ECO:0000313" key="2">
    <source>
        <dbReference type="EMBL" id="SER90404.1"/>
    </source>
</evidence>
<dbReference type="OrthoDB" id="9806357at2"/>
<keyword evidence="3" id="KW-1185">Reference proteome</keyword>